<dbReference type="Proteomes" id="UP001569963">
    <property type="component" value="Unassembled WGS sequence"/>
</dbReference>
<keyword evidence="3" id="KW-1185">Reference proteome</keyword>
<feature type="region of interest" description="Disordered" evidence="1">
    <location>
        <begin position="17"/>
        <end position="47"/>
    </location>
</feature>
<proteinExistence type="predicted"/>
<feature type="compositionally biased region" description="Low complexity" evidence="1">
    <location>
        <begin position="25"/>
        <end position="34"/>
    </location>
</feature>
<accession>A0ABV4Q6Y4</accession>
<dbReference type="EMBL" id="JAXCEI010000003">
    <property type="protein sequence ID" value="MFA1538925.1"/>
    <property type="molecule type" value="Genomic_DNA"/>
</dbReference>
<gene>
    <name evidence="2" type="ORF">SM611_08295</name>
</gene>
<evidence type="ECO:0000313" key="3">
    <source>
        <dbReference type="Proteomes" id="UP001569963"/>
    </source>
</evidence>
<reference evidence="2 3" key="1">
    <citation type="submission" date="2023-11" db="EMBL/GenBank/DDBJ databases">
        <title>Actinomadura monticuli sp. nov., isolated from volcanic ash.</title>
        <authorList>
            <person name="Lee S.D."/>
            <person name="Yang H."/>
            <person name="Kim I.S."/>
        </authorList>
    </citation>
    <scope>NUCLEOTIDE SEQUENCE [LARGE SCALE GENOMIC DNA]</scope>
    <source>
        <strain evidence="2 3">DLS-62</strain>
    </source>
</reference>
<comment type="caution">
    <text evidence="2">The sequence shown here is derived from an EMBL/GenBank/DDBJ whole genome shotgun (WGS) entry which is preliminary data.</text>
</comment>
<evidence type="ECO:0000256" key="1">
    <source>
        <dbReference type="SAM" id="MobiDB-lite"/>
    </source>
</evidence>
<protein>
    <submittedName>
        <fullName evidence="2">Uncharacterized protein</fullName>
    </submittedName>
</protein>
<name>A0ABV4Q6Y4_9ACTN</name>
<organism evidence="2 3">
    <name type="scientific">Actinomadura monticuli</name>
    <dbReference type="NCBI Taxonomy" id="3097367"/>
    <lineage>
        <taxon>Bacteria</taxon>
        <taxon>Bacillati</taxon>
        <taxon>Actinomycetota</taxon>
        <taxon>Actinomycetes</taxon>
        <taxon>Streptosporangiales</taxon>
        <taxon>Thermomonosporaceae</taxon>
        <taxon>Actinomadura</taxon>
    </lineage>
</organism>
<evidence type="ECO:0000313" key="2">
    <source>
        <dbReference type="EMBL" id="MFA1538925.1"/>
    </source>
</evidence>
<sequence>MASSTVAAGAAQSYTYTRPSGLDAGLLGLSTSGGTTSGGPRPHPHFFSGVLTQAAPAEAAGVRGAIPEVEAVAARGGSSRLVQESARLHRTLAT</sequence>
<dbReference type="RefSeq" id="WP_371948499.1">
    <property type="nucleotide sequence ID" value="NZ_JAXCEI010000003.1"/>
</dbReference>